<dbReference type="AlphaFoldDB" id="A0A1Q6DSD9"/>
<sequence length="93" mass="11008">MNNEKPPSRKKYEKNNPVVGFRISKESKKKLNQIVEELDTTKKEWLEKVIRNEERDIERAKKKAKKGSWERGYNAAVKDGGMEEELPIYEIEK</sequence>
<gene>
    <name evidence="2" type="ORF">BTN85_1934</name>
</gene>
<keyword evidence="3" id="KW-1185">Reference proteome</keyword>
<proteinExistence type="predicted"/>
<reference evidence="2" key="1">
    <citation type="submission" date="2016-12" db="EMBL/GenBank/DDBJ databases">
        <title>Discovery of methanogenic haloarchaea.</title>
        <authorList>
            <person name="Sorokin D.Y."/>
            <person name="Makarova K.S."/>
            <person name="Abbas B."/>
            <person name="Ferrer M."/>
            <person name="Golyshin P.N."/>
        </authorList>
    </citation>
    <scope>NUCLEOTIDE SEQUENCE [LARGE SCALE GENOMIC DNA]</scope>
    <source>
        <strain evidence="2">HMET1</strain>
    </source>
</reference>
<evidence type="ECO:0000313" key="3">
    <source>
        <dbReference type="Proteomes" id="UP000185744"/>
    </source>
</evidence>
<keyword evidence="1" id="KW-0175">Coiled coil</keyword>
<evidence type="ECO:0000313" key="2">
    <source>
        <dbReference type="EMBL" id="OKY77286.1"/>
    </source>
</evidence>
<dbReference type="Proteomes" id="UP000185744">
    <property type="component" value="Unassembled WGS sequence"/>
</dbReference>
<protein>
    <submittedName>
        <fullName evidence="2">Uncharacterized protein</fullName>
    </submittedName>
</protein>
<accession>A0A1Q6DSD9</accession>
<evidence type="ECO:0000256" key="1">
    <source>
        <dbReference type="SAM" id="Coils"/>
    </source>
</evidence>
<feature type="coiled-coil region" evidence="1">
    <location>
        <begin position="24"/>
        <end position="70"/>
    </location>
</feature>
<dbReference type="InParanoid" id="A0A1Q6DSD9"/>
<organism evidence="2 3">
    <name type="scientific">Methanohalarchaeum thermophilum</name>
    <dbReference type="NCBI Taxonomy" id="1903181"/>
    <lineage>
        <taxon>Archaea</taxon>
        <taxon>Methanobacteriati</taxon>
        <taxon>Methanobacteriota</taxon>
        <taxon>Methanonatronarchaeia</taxon>
        <taxon>Methanonatronarchaeales</taxon>
        <taxon>Methanonatronarchaeaceae</taxon>
        <taxon>Candidatus Methanohalarchaeum</taxon>
    </lineage>
</organism>
<comment type="caution">
    <text evidence="2">The sequence shown here is derived from an EMBL/GenBank/DDBJ whole genome shotgun (WGS) entry which is preliminary data.</text>
</comment>
<dbReference type="EMBL" id="MSDW01000002">
    <property type="protein sequence ID" value="OKY77286.1"/>
    <property type="molecule type" value="Genomic_DNA"/>
</dbReference>
<name>A0A1Q6DSD9_METT1</name>